<dbReference type="InterPro" id="IPR009056">
    <property type="entry name" value="Cyt_c-like_dom"/>
</dbReference>
<dbReference type="EMBL" id="JABRWO010000004">
    <property type="protein sequence ID" value="MBA2114630.1"/>
    <property type="molecule type" value="Genomic_DNA"/>
</dbReference>
<feature type="domain" description="Cytochrome c" evidence="6">
    <location>
        <begin position="1192"/>
        <end position="1327"/>
    </location>
</feature>
<keyword evidence="1 4" id="KW-0349">Heme</keyword>
<protein>
    <recommendedName>
        <fullName evidence="6">Cytochrome c domain-containing protein</fullName>
    </recommendedName>
</protein>
<evidence type="ECO:0000313" key="7">
    <source>
        <dbReference type="EMBL" id="MBA2114630.1"/>
    </source>
</evidence>
<comment type="caution">
    <text evidence="7">The sequence shown here is derived from an EMBL/GenBank/DDBJ whole genome shotgun (WGS) entry which is preliminary data.</text>
</comment>
<dbReference type="InterPro" id="IPR008979">
    <property type="entry name" value="Galactose-bd-like_sf"/>
</dbReference>
<dbReference type="SUPFAM" id="SSF50952">
    <property type="entry name" value="Soluble quinoprotein glucose dehydrogenase"/>
    <property type="match status" value="1"/>
</dbReference>
<evidence type="ECO:0000259" key="6">
    <source>
        <dbReference type="PROSITE" id="PS51007"/>
    </source>
</evidence>
<gene>
    <name evidence="7" type="ORF">HOV93_17960</name>
</gene>
<dbReference type="InterPro" id="IPR011042">
    <property type="entry name" value="6-blade_b-propeller_TolB-like"/>
</dbReference>
<dbReference type="GO" id="GO:0020037">
    <property type="term" value="F:heme binding"/>
    <property type="evidence" value="ECO:0007669"/>
    <property type="project" value="InterPro"/>
</dbReference>
<dbReference type="PANTHER" id="PTHR33546:SF1">
    <property type="entry name" value="LARGE, MULTIFUNCTIONAL SECRETED PROTEIN"/>
    <property type="match status" value="1"/>
</dbReference>
<keyword evidence="2 4" id="KW-0479">Metal-binding</keyword>
<dbReference type="InterPro" id="IPR011041">
    <property type="entry name" value="Quinoprot_gluc/sorb_DH_b-prop"/>
</dbReference>
<dbReference type="InterPro" id="IPR055557">
    <property type="entry name" value="DUF7133"/>
</dbReference>
<evidence type="ECO:0000256" key="1">
    <source>
        <dbReference type="ARBA" id="ARBA00022617"/>
    </source>
</evidence>
<feature type="compositionally biased region" description="Polar residues" evidence="5">
    <location>
        <begin position="247"/>
        <end position="257"/>
    </location>
</feature>
<dbReference type="PROSITE" id="PS51007">
    <property type="entry name" value="CYTC"/>
    <property type="match status" value="1"/>
</dbReference>
<dbReference type="SUPFAM" id="SSF49785">
    <property type="entry name" value="Galactose-binding domain-like"/>
    <property type="match status" value="1"/>
</dbReference>
<organism evidence="7 8">
    <name type="scientific">Bremerella alba</name>
    <dbReference type="NCBI Taxonomy" id="980252"/>
    <lineage>
        <taxon>Bacteria</taxon>
        <taxon>Pseudomonadati</taxon>
        <taxon>Planctomycetota</taxon>
        <taxon>Planctomycetia</taxon>
        <taxon>Pirellulales</taxon>
        <taxon>Pirellulaceae</taxon>
        <taxon>Bremerella</taxon>
    </lineage>
</organism>
<dbReference type="Pfam" id="PF13646">
    <property type="entry name" value="HEAT_2"/>
    <property type="match status" value="1"/>
</dbReference>
<dbReference type="GO" id="GO:0046872">
    <property type="term" value="F:metal ion binding"/>
    <property type="evidence" value="ECO:0007669"/>
    <property type="project" value="UniProtKB-KW"/>
</dbReference>
<dbReference type="Pfam" id="PF00034">
    <property type="entry name" value="Cytochrom_C"/>
    <property type="match status" value="1"/>
</dbReference>
<dbReference type="InterPro" id="IPR016024">
    <property type="entry name" value="ARM-type_fold"/>
</dbReference>
<accession>A0A7V8V4F4</accession>
<dbReference type="Pfam" id="PF23500">
    <property type="entry name" value="DUF7133"/>
    <property type="match status" value="1"/>
</dbReference>
<feature type="compositionally biased region" description="Polar residues" evidence="5">
    <location>
        <begin position="200"/>
        <end position="220"/>
    </location>
</feature>
<dbReference type="PANTHER" id="PTHR33546">
    <property type="entry name" value="LARGE, MULTIFUNCTIONAL SECRETED PROTEIN-RELATED"/>
    <property type="match status" value="1"/>
</dbReference>
<dbReference type="Gene3D" id="2.60.120.260">
    <property type="entry name" value="Galactose-binding domain-like"/>
    <property type="match status" value="1"/>
</dbReference>
<dbReference type="NCBIfam" id="TIGR02603">
    <property type="entry name" value="CxxCH_TIGR02603"/>
    <property type="match status" value="1"/>
</dbReference>
<evidence type="ECO:0000313" key="8">
    <source>
        <dbReference type="Proteomes" id="UP000551616"/>
    </source>
</evidence>
<dbReference type="InterPro" id="IPR036909">
    <property type="entry name" value="Cyt_c-like_dom_sf"/>
</dbReference>
<feature type="region of interest" description="Disordered" evidence="5">
    <location>
        <begin position="195"/>
        <end position="266"/>
    </location>
</feature>
<reference evidence="7 8" key="1">
    <citation type="submission" date="2020-05" db="EMBL/GenBank/DDBJ databases">
        <title>Bremerella alba sp. nov., a novel planctomycete isolated from the surface of the macroalga Fucus spiralis.</title>
        <authorList>
            <person name="Godinho O."/>
            <person name="Botelho R."/>
            <person name="Albuquerque L."/>
            <person name="Wiegand S."/>
            <person name="Da Costa M.S."/>
            <person name="Lobo-Da-Cunha A."/>
            <person name="Jogler C."/>
            <person name="Lage O.M."/>
        </authorList>
    </citation>
    <scope>NUCLEOTIDE SEQUENCE [LARGE SCALE GENOMIC DNA]</scope>
    <source>
        <strain evidence="7 8">FF15</strain>
    </source>
</reference>
<proteinExistence type="predicted"/>
<dbReference type="Proteomes" id="UP000551616">
    <property type="component" value="Unassembled WGS sequence"/>
</dbReference>
<evidence type="ECO:0000256" key="2">
    <source>
        <dbReference type="ARBA" id="ARBA00022723"/>
    </source>
</evidence>
<dbReference type="InterPro" id="IPR013427">
    <property type="entry name" value="Haem-bd_dom_put"/>
</dbReference>
<dbReference type="Gene3D" id="1.10.760.10">
    <property type="entry name" value="Cytochrome c-like domain"/>
    <property type="match status" value="1"/>
</dbReference>
<evidence type="ECO:0000256" key="3">
    <source>
        <dbReference type="ARBA" id="ARBA00023004"/>
    </source>
</evidence>
<dbReference type="SUPFAM" id="SSF46626">
    <property type="entry name" value="Cytochrome c"/>
    <property type="match status" value="1"/>
</dbReference>
<dbReference type="SUPFAM" id="SSF48371">
    <property type="entry name" value="ARM repeat"/>
    <property type="match status" value="1"/>
</dbReference>
<dbReference type="Gene3D" id="1.25.10.10">
    <property type="entry name" value="Leucine-rich Repeat Variant"/>
    <property type="match status" value="1"/>
</dbReference>
<keyword evidence="3 4" id="KW-0408">Iron</keyword>
<dbReference type="InterPro" id="IPR011989">
    <property type="entry name" value="ARM-like"/>
</dbReference>
<dbReference type="Gene3D" id="2.120.10.30">
    <property type="entry name" value="TolB, C-terminal domain"/>
    <property type="match status" value="1"/>
</dbReference>
<evidence type="ECO:0000256" key="4">
    <source>
        <dbReference type="PROSITE-ProRule" id="PRU00433"/>
    </source>
</evidence>
<keyword evidence="8" id="KW-1185">Reference proteome</keyword>
<name>A0A7V8V4F4_9BACT</name>
<evidence type="ECO:0000256" key="5">
    <source>
        <dbReference type="SAM" id="MobiDB-lite"/>
    </source>
</evidence>
<sequence>MIALALGSHRLPNASKHYVIGMRLNMSTTPKTPWLLLIAATLLVTGVPSFAHAQAASPQWIWATQHRKDQVPPSSCFFRKSINISQMTGGQIMITADDEYELWINGKKIAEDNNWRNRRNFDISNHLKVGDNVFAIQVRNTQGNSAGLLAEITIFGSNNQKVSFPSNSSWKTDLRPFPLWQSTFYSDSRWERAQEFGPGNATTPWNVGQPQLAASNTNSGAPVPPEPSFAETPRPSQRPIEAKPISTAKSPQATQPEVISAPLENEPTEESRFRILPGFAIQEVISAEKTGALISMTFNEFGNIIASKEGGDLMLVYDSNDDGVVDTQRVYNDTIKNVQGILPLNGDVFVVGEGSEGTGLYKLNDTDGDGDVEEVATLVTFNGAIGEHGPHGLALGPDGLIYMVAGNDTKLESDVDEKSPHRHFYEGDLVPRFEDPGGHAVGVKAPGGMVLRTDIEGRNIEIVAGGIRNAYDLAFNRNGDLFLHDSDMEWDEGMVWHRSTRIYQVSPGSDFGWRSGWAKWPNYYPDCVPPILETGAGSPTGLVVYDHFKYPAKYQNRLFVTDWSNGRISTVSLTPDGAGYAAKSEALLEGQPMNVTDMEVGPDGWIYFTTGGRGTEGGLYRIVYKGDIPDGVDDLGKGIAQAIRHPQPQSAWGRQRIAEIQSDLGDLWNPQIQGVAIAKENPSYYRTRALDLMQLYGPTPTLSMLFELTEDENAEVAQKAISLLINYPGSEATEHLRKLLKHESPAVRREVCETLCEIRGTVTYEELRPLLSADDRREAYAARRLLENQPVENWIEDALIADSATLFNSASIAALVSQPSHDVALKIALKAQKRLDDYLSDQEFLSLLRVIQLAIDRGSLNESDLPGLAERLAGEFPAGEHKMNRELIRTLAHFRVSSITDRYIAHLDSKLPASERLNLAMHMSFIEDGWTSEQKLKLLGHLEKGLEIDGGEGLRGYIETSTKQFVKCLTLEEQYVALTLGHMWPNAALAILFELPEHPNEQVLATLRMIDEELVGDETTVASRMRKGIVAILAGNGTPENMAYLRKAFDREPERRASIAFGLAQQPEGKNFSYLVKAIPVLEGDFATNVIQKLTQGTQTENDPETIRQLIMLGLRSDDTCKQAVNQILVKWTGESAASPADPFEKQMESWQSWFAESHPDLPEAKLVDNKSSNWDLEELLEFLGSEENHGGDATSGALIFKKAQCAACHRMGGAGEAIGPDLTDIARRFQKKQILESILFPSHVISDQYATKQILTIDGKILSGLISTSPNGNYVVIDSQGNKTEVSEEDVEELSPSKTSIMPSGLLDQLTAEEIGDLMTYLKANKTSSKTQVATQPTGTSVR</sequence>
<dbReference type="GO" id="GO:0009055">
    <property type="term" value="F:electron transfer activity"/>
    <property type="evidence" value="ECO:0007669"/>
    <property type="project" value="InterPro"/>
</dbReference>